<name>A0ABR3EUM3_9AGAR</name>
<comment type="caution">
    <text evidence="2">The sequence shown here is derived from an EMBL/GenBank/DDBJ whole genome shotgun (WGS) entry which is preliminary data.</text>
</comment>
<evidence type="ECO:0000256" key="1">
    <source>
        <dbReference type="SAM" id="MobiDB-lite"/>
    </source>
</evidence>
<reference evidence="2 3" key="1">
    <citation type="submission" date="2024-02" db="EMBL/GenBank/DDBJ databases">
        <title>A draft genome for the cacao thread blight pathogen Marasmius crinis-equi.</title>
        <authorList>
            <person name="Cohen S.P."/>
            <person name="Baruah I.K."/>
            <person name="Amoako-Attah I."/>
            <person name="Bukari Y."/>
            <person name="Meinhardt L.W."/>
            <person name="Bailey B.A."/>
        </authorList>
    </citation>
    <scope>NUCLEOTIDE SEQUENCE [LARGE SCALE GENOMIC DNA]</scope>
    <source>
        <strain evidence="2 3">GH-76</strain>
    </source>
</reference>
<proteinExistence type="predicted"/>
<feature type="region of interest" description="Disordered" evidence="1">
    <location>
        <begin position="501"/>
        <end position="520"/>
    </location>
</feature>
<protein>
    <submittedName>
        <fullName evidence="2">Uncharacterized protein</fullName>
    </submittedName>
</protein>
<organism evidence="2 3">
    <name type="scientific">Marasmius crinis-equi</name>
    <dbReference type="NCBI Taxonomy" id="585013"/>
    <lineage>
        <taxon>Eukaryota</taxon>
        <taxon>Fungi</taxon>
        <taxon>Dikarya</taxon>
        <taxon>Basidiomycota</taxon>
        <taxon>Agaricomycotina</taxon>
        <taxon>Agaricomycetes</taxon>
        <taxon>Agaricomycetidae</taxon>
        <taxon>Agaricales</taxon>
        <taxon>Marasmiineae</taxon>
        <taxon>Marasmiaceae</taxon>
        <taxon>Marasmius</taxon>
    </lineage>
</organism>
<evidence type="ECO:0000313" key="3">
    <source>
        <dbReference type="Proteomes" id="UP001465976"/>
    </source>
</evidence>
<evidence type="ECO:0000313" key="2">
    <source>
        <dbReference type="EMBL" id="KAL0566596.1"/>
    </source>
</evidence>
<keyword evidence="3" id="KW-1185">Reference proteome</keyword>
<dbReference type="EMBL" id="JBAHYK010001843">
    <property type="protein sequence ID" value="KAL0566596.1"/>
    <property type="molecule type" value="Genomic_DNA"/>
</dbReference>
<feature type="compositionally biased region" description="Low complexity" evidence="1">
    <location>
        <begin position="501"/>
        <end position="519"/>
    </location>
</feature>
<dbReference type="Proteomes" id="UP001465976">
    <property type="component" value="Unassembled WGS sequence"/>
</dbReference>
<feature type="region of interest" description="Disordered" evidence="1">
    <location>
        <begin position="445"/>
        <end position="477"/>
    </location>
</feature>
<accession>A0ABR3EUM3</accession>
<gene>
    <name evidence="2" type="ORF">V5O48_015414</name>
</gene>
<sequence>MDFYATYDIGGPIAPNVSDGRRYRLQMLRAVSCARKLELDQLCAVLSRETPPLESIDSSHPSHELYNALNAITAVAGPIRRSSPAMLTQDNMLKKLWPLIASWTVFLLKSIVINGSPTTPKSIDFQTNVVFGCCMVSRLLEHTDPDHACRQTPFFIPTILHVILHLANISHPGFETMWSELSKVLECRESLVQFRSGVAQLRRVYDIPGLFTRLILSECHQGKEYIDSWILDSCLAFINHCLAYSPDLTRPLRAHNMVRWLTLILHRFASKQKSIRDGDLEVACPSLVHCCDWLEQAFLQDGLTWVEQVLDGRILGSMVRLVDLSKHPILRNENPKPDLEEPMTNVVEAIRPFLVYRSVVNRVLKEVRLVREAGLWEERRRDTFWEALRVLEKEAERMKELMRQFDSDQAASIQCCAYRKVSFELKFLFTRSVCSCSSFNSVIAKGQHPKNREKSNDAQAAKSRHVQKDANAGIGVTSPADIERSVNDFKRNVRVVLASPTAPPTLTASSSDTSSICSSRCTFLPPKRQARGPIADRP</sequence>